<dbReference type="InterPro" id="IPR011992">
    <property type="entry name" value="EF-hand-dom_pair"/>
</dbReference>
<evidence type="ECO:0000256" key="3">
    <source>
        <dbReference type="SAM" id="SignalP"/>
    </source>
</evidence>
<dbReference type="PROSITE" id="PS00018">
    <property type="entry name" value="EF_HAND_1"/>
    <property type="match status" value="2"/>
</dbReference>
<evidence type="ECO:0000256" key="1">
    <source>
        <dbReference type="ARBA" id="ARBA00022837"/>
    </source>
</evidence>
<dbReference type="EMBL" id="HBEY01017012">
    <property type="protein sequence ID" value="CAD8604926.1"/>
    <property type="molecule type" value="Transcribed_RNA"/>
</dbReference>
<feature type="transmembrane region" description="Helical" evidence="2">
    <location>
        <begin position="321"/>
        <end position="341"/>
    </location>
</feature>
<keyword evidence="2" id="KW-0812">Transmembrane</keyword>
<keyword evidence="2" id="KW-1133">Transmembrane helix</keyword>
<feature type="transmembrane region" description="Helical" evidence="2">
    <location>
        <begin position="77"/>
        <end position="95"/>
    </location>
</feature>
<dbReference type="InterPro" id="IPR002048">
    <property type="entry name" value="EF_hand_dom"/>
</dbReference>
<proteinExistence type="predicted"/>
<feature type="transmembrane region" description="Helical" evidence="2">
    <location>
        <begin position="484"/>
        <end position="506"/>
    </location>
</feature>
<feature type="transmembrane region" description="Helical" evidence="2">
    <location>
        <begin position="458"/>
        <end position="478"/>
    </location>
</feature>
<reference evidence="5" key="1">
    <citation type="submission" date="2021-01" db="EMBL/GenBank/DDBJ databases">
        <authorList>
            <person name="Corre E."/>
            <person name="Pelletier E."/>
            <person name="Niang G."/>
            <person name="Scheremetjew M."/>
            <person name="Finn R."/>
            <person name="Kale V."/>
            <person name="Holt S."/>
            <person name="Cochrane G."/>
            <person name="Meng A."/>
            <person name="Brown T."/>
            <person name="Cohen L."/>
        </authorList>
    </citation>
    <scope>NUCLEOTIDE SEQUENCE</scope>
    <source>
        <strain evidence="5">PLY182g</strain>
    </source>
</reference>
<feature type="transmembrane region" description="Helical" evidence="2">
    <location>
        <begin position="347"/>
        <end position="373"/>
    </location>
</feature>
<feature type="chain" id="PRO_5031095665" description="EF-hand domain-containing protein" evidence="3">
    <location>
        <begin position="21"/>
        <end position="723"/>
    </location>
</feature>
<keyword evidence="3" id="KW-0732">Signal</keyword>
<dbReference type="GO" id="GO:0005509">
    <property type="term" value="F:calcium ion binding"/>
    <property type="evidence" value="ECO:0007669"/>
    <property type="project" value="InterPro"/>
</dbReference>
<keyword evidence="1" id="KW-0106">Calcium</keyword>
<dbReference type="InterPro" id="IPR018247">
    <property type="entry name" value="EF_Hand_1_Ca_BS"/>
</dbReference>
<feature type="transmembrane region" description="Helical" evidence="2">
    <location>
        <begin position="164"/>
        <end position="185"/>
    </location>
</feature>
<feature type="transmembrane region" description="Helical" evidence="2">
    <location>
        <begin position="107"/>
        <end position="128"/>
    </location>
</feature>
<gene>
    <name evidence="5" type="ORF">CPEL01642_LOCUS8261</name>
</gene>
<dbReference type="SUPFAM" id="SSF47473">
    <property type="entry name" value="EF-hand"/>
    <property type="match status" value="1"/>
</dbReference>
<feature type="signal peptide" evidence="3">
    <location>
        <begin position="1"/>
        <end position="20"/>
    </location>
</feature>
<evidence type="ECO:0000256" key="2">
    <source>
        <dbReference type="SAM" id="Phobius"/>
    </source>
</evidence>
<sequence>MYALSRALLCCCCLGGGAFALPLWVAARPKGLQHLASHGCVRSPRLQRATSAARPSVRMAVVPLDDVEVILEQSANWNFLLVGAALTIGGIFEFAVEQLEERVPKRLLPVVKQSIVEFATLGFVGLVIETINHGSGGHFLGEVSARFLDEEGFLVERFEELHQGLFDITIIYFAVCTFLILRITAQYAEWDYERRTSYLGFKLAEYDWKQGVDNSSRAEKFALRGWNEAARKMEMTALSTKDTYRQPGLLGAWITQEELFASYDTRVAEFLRFRERFIEQNKRATGASLPRDFPFSDYLQEQSSKNLKELVSIEPFTLAKMWAPIAVVSVATEAAGLWVGAPRTEEAIGLSAIVLVFLGSQALLAGWAFGNFFKLRQVKAMLRPQLAQRDSSRGKVRRLLPPSYLLTGRSEQSSWGLLEPIAELLEVPFALAPRNEHEALFGTVGAAGPAYYLQSQKLVLFNAIVSIAVFFALLGEGAATSYPLLYAALLPALLTILLSPTTFLMYSWATAVEQLRDEDALSNVLRAQREQGFRAKLKTLSRLCDCFEAVAGGSCFLGQAPSQTELQAGNPDVLLNLLTVFDMADIDQEGSISRDELASIAHNLGYELTEAAVSDFFACTLKGQTAGNILFRDFASAVLSLSGNPSPTEVEGRSARLFGFFDVDRGGAITVDEMALRLARMGLDTAGTEQLFVDITGLPQNTVSCAEFGAYLRRIGFWKGNRE</sequence>
<feature type="domain" description="EF-hand" evidence="4">
    <location>
        <begin position="572"/>
        <end position="607"/>
    </location>
</feature>
<name>A0A7S0Q257_9EUKA</name>
<feature type="domain" description="EF-hand" evidence="4">
    <location>
        <begin position="649"/>
        <end position="684"/>
    </location>
</feature>
<evidence type="ECO:0000259" key="4">
    <source>
        <dbReference type="PROSITE" id="PS50222"/>
    </source>
</evidence>
<accession>A0A7S0Q257</accession>
<keyword evidence="2" id="KW-0472">Membrane</keyword>
<dbReference type="PROSITE" id="PS50222">
    <property type="entry name" value="EF_HAND_2"/>
    <property type="match status" value="2"/>
</dbReference>
<dbReference type="Gene3D" id="1.10.238.10">
    <property type="entry name" value="EF-hand"/>
    <property type="match status" value="1"/>
</dbReference>
<dbReference type="AlphaFoldDB" id="A0A7S0Q257"/>
<evidence type="ECO:0000313" key="5">
    <source>
        <dbReference type="EMBL" id="CAD8604926.1"/>
    </source>
</evidence>
<organism evidence="5">
    <name type="scientific">Coccolithus braarudii</name>
    <dbReference type="NCBI Taxonomy" id="221442"/>
    <lineage>
        <taxon>Eukaryota</taxon>
        <taxon>Haptista</taxon>
        <taxon>Haptophyta</taxon>
        <taxon>Prymnesiophyceae</taxon>
        <taxon>Coccolithales</taxon>
        <taxon>Coccolithaceae</taxon>
        <taxon>Coccolithus</taxon>
    </lineage>
</organism>
<protein>
    <recommendedName>
        <fullName evidence="4">EF-hand domain-containing protein</fullName>
    </recommendedName>
</protein>